<accession>A0A917IXK4</accession>
<protein>
    <submittedName>
        <fullName evidence="1">Uncharacterized protein</fullName>
    </submittedName>
</protein>
<evidence type="ECO:0000313" key="2">
    <source>
        <dbReference type="Proteomes" id="UP000600171"/>
    </source>
</evidence>
<name>A0A917IXK4_9MICC</name>
<keyword evidence="2" id="KW-1185">Reference proteome</keyword>
<sequence>MPGFYRQNVPQMAYIKYFESNFIAPLMPLKKFLYTYTHEKNKILPRKASGSAFTDSSSGI</sequence>
<organism evidence="1 2">
    <name type="scientific">Rothia aerolata</name>
    <dbReference type="NCBI Taxonomy" id="1812262"/>
    <lineage>
        <taxon>Bacteria</taxon>
        <taxon>Bacillati</taxon>
        <taxon>Actinomycetota</taxon>
        <taxon>Actinomycetes</taxon>
        <taxon>Micrococcales</taxon>
        <taxon>Micrococcaceae</taxon>
        <taxon>Rothia</taxon>
    </lineage>
</organism>
<proteinExistence type="predicted"/>
<evidence type="ECO:0000313" key="1">
    <source>
        <dbReference type="EMBL" id="GGH67047.1"/>
    </source>
</evidence>
<dbReference type="EMBL" id="BMDC01000005">
    <property type="protein sequence ID" value="GGH67047.1"/>
    <property type="molecule type" value="Genomic_DNA"/>
</dbReference>
<gene>
    <name evidence="1" type="ORF">GCM10007359_21790</name>
</gene>
<dbReference type="Proteomes" id="UP000600171">
    <property type="component" value="Unassembled WGS sequence"/>
</dbReference>
<reference evidence="1 2" key="1">
    <citation type="journal article" date="2014" name="Int. J. Syst. Evol. Microbiol.">
        <title>Complete genome sequence of Corynebacterium casei LMG S-19264T (=DSM 44701T), isolated from a smear-ripened cheese.</title>
        <authorList>
            <consortium name="US DOE Joint Genome Institute (JGI-PGF)"/>
            <person name="Walter F."/>
            <person name="Albersmeier A."/>
            <person name="Kalinowski J."/>
            <person name="Ruckert C."/>
        </authorList>
    </citation>
    <scope>NUCLEOTIDE SEQUENCE [LARGE SCALE GENOMIC DNA]</scope>
    <source>
        <strain evidence="1 2">CCM 8669</strain>
    </source>
</reference>
<dbReference type="AlphaFoldDB" id="A0A917IXK4"/>
<comment type="caution">
    <text evidence="1">The sequence shown here is derived from an EMBL/GenBank/DDBJ whole genome shotgun (WGS) entry which is preliminary data.</text>
</comment>